<evidence type="ECO:0000313" key="3">
    <source>
        <dbReference type="Proteomes" id="UP000242258"/>
    </source>
</evidence>
<keyword evidence="1" id="KW-1133">Transmembrane helix</keyword>
<organism evidence="2 3">
    <name type="scientific">Rheinheimera salexigens</name>
    <dbReference type="NCBI Taxonomy" id="1628148"/>
    <lineage>
        <taxon>Bacteria</taxon>
        <taxon>Pseudomonadati</taxon>
        <taxon>Pseudomonadota</taxon>
        <taxon>Gammaproteobacteria</taxon>
        <taxon>Chromatiales</taxon>
        <taxon>Chromatiaceae</taxon>
        <taxon>Rheinheimera</taxon>
    </lineage>
</organism>
<evidence type="ECO:0000313" key="2">
    <source>
        <dbReference type="EMBL" id="OEY70591.1"/>
    </source>
</evidence>
<sequence length="64" mass="6853">MAMLVSALVFGVTVLLLVMGLTFCVSAALVPAQADTEKRFEKRLEYGVMGGAGIILFIVMLFIS</sequence>
<keyword evidence="1" id="KW-0812">Transmembrane</keyword>
<keyword evidence="1" id="KW-0472">Membrane</keyword>
<proteinExistence type="predicted"/>
<dbReference type="OrthoDB" id="5772948at2"/>
<reference evidence="3" key="1">
    <citation type="submission" date="2016-09" db="EMBL/GenBank/DDBJ databases">
        <authorList>
            <person name="Wan X."/>
            <person name="Hou S."/>
        </authorList>
    </citation>
    <scope>NUCLEOTIDE SEQUENCE [LARGE SCALE GENOMIC DNA]</scope>
    <source>
        <strain evidence="3">KH87</strain>
    </source>
</reference>
<dbReference type="Proteomes" id="UP000242258">
    <property type="component" value="Unassembled WGS sequence"/>
</dbReference>
<protein>
    <submittedName>
        <fullName evidence="2">Uncharacterized protein</fullName>
    </submittedName>
</protein>
<accession>A0A1E7Q917</accession>
<keyword evidence="3" id="KW-1185">Reference proteome</keyword>
<dbReference type="RefSeq" id="WP_070050145.1">
    <property type="nucleotide sequence ID" value="NZ_CBCSDO010000002.1"/>
</dbReference>
<feature type="transmembrane region" description="Helical" evidence="1">
    <location>
        <begin position="44"/>
        <end position="63"/>
    </location>
</feature>
<dbReference type="EMBL" id="MKEK01000001">
    <property type="protein sequence ID" value="OEY70591.1"/>
    <property type="molecule type" value="Genomic_DNA"/>
</dbReference>
<evidence type="ECO:0000256" key="1">
    <source>
        <dbReference type="SAM" id="Phobius"/>
    </source>
</evidence>
<gene>
    <name evidence="2" type="ORF">BI198_14210</name>
</gene>
<name>A0A1E7Q917_9GAMM</name>
<comment type="caution">
    <text evidence="2">The sequence shown here is derived from an EMBL/GenBank/DDBJ whole genome shotgun (WGS) entry which is preliminary data.</text>
</comment>
<dbReference type="AlphaFoldDB" id="A0A1E7Q917"/>